<feature type="region of interest" description="Disordered" evidence="1">
    <location>
        <begin position="1813"/>
        <end position="1857"/>
    </location>
</feature>
<dbReference type="EMBL" id="CAMXCT030001090">
    <property type="protein sequence ID" value="CAL4773854.1"/>
    <property type="molecule type" value="Genomic_DNA"/>
</dbReference>
<dbReference type="EMBL" id="CAMXCT020001090">
    <property type="protein sequence ID" value="CAL1139917.1"/>
    <property type="molecule type" value="Genomic_DNA"/>
</dbReference>
<dbReference type="Proteomes" id="UP001152797">
    <property type="component" value="Unassembled WGS sequence"/>
</dbReference>
<evidence type="ECO:0000259" key="2">
    <source>
        <dbReference type="PROSITE" id="PS50994"/>
    </source>
</evidence>
<feature type="region of interest" description="Disordered" evidence="1">
    <location>
        <begin position="486"/>
        <end position="513"/>
    </location>
</feature>
<feature type="region of interest" description="Disordered" evidence="1">
    <location>
        <begin position="1122"/>
        <end position="1143"/>
    </location>
</feature>
<keyword evidence="5" id="KW-1185">Reference proteome</keyword>
<dbReference type="GO" id="GO:0015074">
    <property type="term" value="P:DNA integration"/>
    <property type="evidence" value="ECO:0007669"/>
    <property type="project" value="InterPro"/>
</dbReference>
<reference evidence="4 5" key="2">
    <citation type="submission" date="2024-05" db="EMBL/GenBank/DDBJ databases">
        <authorList>
            <person name="Chen Y."/>
            <person name="Shah S."/>
            <person name="Dougan E. K."/>
            <person name="Thang M."/>
            <person name="Chan C."/>
        </authorList>
    </citation>
    <scope>NUCLEOTIDE SEQUENCE [LARGE SCALE GENOMIC DNA]</scope>
</reference>
<feature type="compositionally biased region" description="Low complexity" evidence="1">
    <location>
        <begin position="1599"/>
        <end position="1616"/>
    </location>
</feature>
<feature type="compositionally biased region" description="Basic and acidic residues" evidence="1">
    <location>
        <begin position="61"/>
        <end position="72"/>
    </location>
</feature>
<feature type="region of interest" description="Disordered" evidence="1">
    <location>
        <begin position="390"/>
        <end position="416"/>
    </location>
</feature>
<feature type="region of interest" description="Disordered" evidence="1">
    <location>
        <begin position="309"/>
        <end position="361"/>
    </location>
</feature>
<organism evidence="3">
    <name type="scientific">Cladocopium goreaui</name>
    <dbReference type="NCBI Taxonomy" id="2562237"/>
    <lineage>
        <taxon>Eukaryota</taxon>
        <taxon>Sar</taxon>
        <taxon>Alveolata</taxon>
        <taxon>Dinophyceae</taxon>
        <taxon>Suessiales</taxon>
        <taxon>Symbiodiniaceae</taxon>
        <taxon>Cladocopium</taxon>
    </lineage>
</organism>
<feature type="compositionally biased region" description="Acidic residues" evidence="1">
    <location>
        <begin position="1828"/>
        <end position="1840"/>
    </location>
</feature>
<evidence type="ECO:0000313" key="5">
    <source>
        <dbReference type="Proteomes" id="UP001152797"/>
    </source>
</evidence>
<feature type="compositionally biased region" description="Low complexity" evidence="1">
    <location>
        <begin position="328"/>
        <end position="356"/>
    </location>
</feature>
<accession>A0A9P1FU89</accession>
<feature type="region of interest" description="Disordered" evidence="1">
    <location>
        <begin position="1"/>
        <end position="133"/>
    </location>
</feature>
<feature type="domain" description="Integrase catalytic" evidence="2">
    <location>
        <begin position="1215"/>
        <end position="1391"/>
    </location>
</feature>
<dbReference type="PROSITE" id="PS50994">
    <property type="entry name" value="INTEGRASE"/>
    <property type="match status" value="1"/>
</dbReference>
<evidence type="ECO:0000313" key="3">
    <source>
        <dbReference type="EMBL" id="CAI3986542.1"/>
    </source>
</evidence>
<reference evidence="3" key="1">
    <citation type="submission" date="2022-10" db="EMBL/GenBank/DDBJ databases">
        <authorList>
            <person name="Chen Y."/>
            <person name="Dougan E. K."/>
            <person name="Chan C."/>
            <person name="Rhodes N."/>
            <person name="Thang M."/>
        </authorList>
    </citation>
    <scope>NUCLEOTIDE SEQUENCE</scope>
</reference>
<dbReference type="OrthoDB" id="420926at2759"/>
<dbReference type="SUPFAM" id="SSF53098">
    <property type="entry name" value="Ribonuclease H-like"/>
    <property type="match status" value="1"/>
</dbReference>
<feature type="compositionally biased region" description="Low complexity" evidence="1">
    <location>
        <begin position="491"/>
        <end position="500"/>
    </location>
</feature>
<dbReference type="InterPro" id="IPR012337">
    <property type="entry name" value="RNaseH-like_sf"/>
</dbReference>
<protein>
    <submittedName>
        <fullName evidence="4">Retrovirus-related Pol polyprotein from transposon RE1 (Retro element 1) (AtRE1)</fullName>
    </submittedName>
</protein>
<dbReference type="InterPro" id="IPR001584">
    <property type="entry name" value="Integrase_cat-core"/>
</dbReference>
<dbReference type="GO" id="GO:0003676">
    <property type="term" value="F:nucleic acid binding"/>
    <property type="evidence" value="ECO:0007669"/>
    <property type="project" value="InterPro"/>
</dbReference>
<feature type="region of interest" description="Disordered" evidence="1">
    <location>
        <begin position="694"/>
        <end position="749"/>
    </location>
</feature>
<gene>
    <name evidence="3" type="ORF">C1SCF055_LOCUS13886</name>
</gene>
<feature type="compositionally biased region" description="Polar residues" evidence="1">
    <location>
        <begin position="1649"/>
        <end position="1680"/>
    </location>
</feature>
<feature type="compositionally biased region" description="Basic residues" evidence="1">
    <location>
        <begin position="1886"/>
        <end position="1898"/>
    </location>
</feature>
<name>A0A9P1FU89_9DINO</name>
<evidence type="ECO:0000313" key="4">
    <source>
        <dbReference type="EMBL" id="CAL4773854.1"/>
    </source>
</evidence>
<proteinExistence type="predicted"/>
<feature type="region of interest" description="Disordered" evidence="1">
    <location>
        <begin position="1869"/>
        <end position="1918"/>
    </location>
</feature>
<feature type="compositionally biased region" description="Low complexity" evidence="1">
    <location>
        <begin position="1127"/>
        <end position="1140"/>
    </location>
</feature>
<feature type="compositionally biased region" description="Polar residues" evidence="1">
    <location>
        <begin position="1702"/>
        <end position="1721"/>
    </location>
</feature>
<dbReference type="Gene3D" id="3.30.420.10">
    <property type="entry name" value="Ribonuclease H-like superfamily/Ribonuclease H"/>
    <property type="match status" value="1"/>
</dbReference>
<evidence type="ECO:0000256" key="1">
    <source>
        <dbReference type="SAM" id="MobiDB-lite"/>
    </source>
</evidence>
<dbReference type="EMBL" id="CAMXCT010001090">
    <property type="protein sequence ID" value="CAI3986542.1"/>
    <property type="molecule type" value="Genomic_DNA"/>
</dbReference>
<feature type="region of interest" description="Disordered" evidence="1">
    <location>
        <begin position="1582"/>
        <end position="1766"/>
    </location>
</feature>
<feature type="compositionally biased region" description="Basic and acidic residues" evidence="1">
    <location>
        <begin position="96"/>
        <end position="108"/>
    </location>
</feature>
<feature type="compositionally biased region" description="Low complexity" evidence="1">
    <location>
        <begin position="1722"/>
        <end position="1752"/>
    </location>
</feature>
<comment type="caution">
    <text evidence="3">The sequence shown here is derived from an EMBL/GenBank/DDBJ whole genome shotgun (WGS) entry which is preliminary data.</text>
</comment>
<sequence length="2479" mass="278659">MPYGSHVPPPPDGHQASTSANRRRRRRKHGDSGPGPGGDAWSERGEEETPTEDPSVIPSWHSDHHGSVDRVARTSPTTVTNQRHARKISSSADDDSTIKKLKEVLNKDDNDEPWDDRKGPSKGIRWRGGTAPSPPQWKYDATDLRAYNKFCKKVEIWMLQVAPYLSKREAALSLYNALQGEAEQELEHTPVSEIYTDDGVQVILQALKAPMEQKAIYQKRRYLNDFEHIRRYQGETMRSFVNRFRRVQRSLRSVGINIEAAYDNESMGSRLLDRSGLTHEQQRMILVATSQSLLFESVAEALTLQFPEFRGAPPISGGKDGQGKGKNKSMGSTSSSSMPSSSTSSTASSRQSSVSSVRGAPTRRAFVAAHDAGDDQQEDDEFLDTIEEEFEDDQNEPNDDQDDCEEDDGFEDDGEGANDLQELASVLTVTAKKLNNLTLGRKFFTAKQKGNSKGKGGSTRLTPEESKKVTHCTACGARGHWYKDQECPMNKGKGSSSSPKPIEKKGPQPAFKKPHSVNFIHHEHGVVDVYDNPSYGQSFDVNMVLVPSPGIPYVVNEVKFVGSETFAGLIVLDSGCQRTCCGKAWFAAHEQLLHERGLQAPPPWLVSWQRVVSRLKNLMMMALRTILQLVNLGIMPRSALQVFPPETHVRPSTTTCEHLQCRRYGNPHGRYAQCLTCETKWKWNPTEELWVQHGQRASSSRSQPLPPPCSATIATSLGAPKSKSRATAKIRPQPERRSPPTIRPRQSESWTTFDPTVMALDHLTEDQRYEVWQIVHQDSPLDGPHNTMAEHIFHNEETFREAREALERTADEARWTRLMELGVLTNPDDPIYDWDSVEPEVWLNRIRKADLWELFAGEAQCSYLANEYYMNALQPWDLIYGQDLMKRSLQTEAHAVLHKFRPALILMGLDCSHRLEVQGKPIRKPFTFLGNLPGLEQALQRTMTKEELDMCVPIQGSMTKPSQAYPEELCRTILAALYEELHRRQPHRFCVCLSSPFEALPVQQPTEDLSQWDPVVDYVEKSFERTAKRPYNIDPKSDMGQTIQGLFRIDAIRIQVVSSPTTRRIPNNVDEYFTRASFLCFNDDTRAVEVEDLDQVRFPRQRFDKPVRLAVFAYGHRRPLDLERVDPSSQPSTSTPTVVPNLPTDIDFPGLTSGIRQEIKASVARLHLNMGHPSREELCRLLAYEGHVPDEVYECARKLRCATCQRLKPPQAPRPSTTPKLLNGQFNDEVQGDIFYCRTLDATTFMVVGFADKATGFHQALVLPDRHANTVFEAFEQLWLRPYGIPLKVMTDPDPSFRGHFQERLQALGCLLEFCPAESHFVIGMIERRNSLLRTILEKLIDTFGINQVDQCSTALVAACHAINSGIHTHGRSAYQAVFGKQPRLIDSNFSNPMVLASSSPIAQLQDSDAGLRAEVVRAEAAKIIQDLDVSQHLRRALLRRTRATKIPDLMPGQPCAFWRWARRGQKKRGTWVIARFLSWDPSHPGKQAWVKTGATSILVTAEQLRAAFGFEQWTPEEADIRALRDASQKFSDHLLRDEQGPPPPDNLMVDDDTIDTNANLDINAELNEPLALTLIQQQQFHRYGHVPGTPVSRRRSRTPTSRRLTQAPQQTPTTAVSPQEATLDFPPDAQPSQRHALADPYQELPAQPGSTEHQHTPASQARGSNATGSNTRQQATEHPTSALPDGFIPQTPPITADDQAISVSSGRSTPPLQLPQSRQVTPPTTSTTHRPSPEPQQTITTTSTPLRTETPQPMRDGPLPTLPQKRDFESMMTTLVQDEQGVIHRDPTHVHAQPCYGPASRVFQQAYWATSQRREDLRNAPGKSPDESDTTADESDDDNNTAHEGQQQEPDEQPALHQQAFGKQTYNKQLDRQDAKNKQALQQKLHSKIQSMKHQRQTQRAQDMAIHKQGLSRQEQKALDREIPWRTILAMPPAYVDKFLAAISKEANSWLEWNSVEPLSPEEAQKVLKDPLLSKRILPSRACYRDKACGIGEVQPKCRIVALGHLDPDLATLNRNAGTPSRCTEQIMYAMLVAGQNADRTMPLFLRPPQDGLISMTQHWSAPLYRVRGNVYGLADAPVTWSKEVCRRLQSLGFTQHDFDRQLYLLRKDGQIIAAIIVYVDDFLGISRSDHDLSSVHGLFKWGALNYFQENKPITFKGKELTLKRNEHQRFYLHITLKKFLEGIEFGAIAKGRLQGSPELSLDERKELRSICGCLQWAASQARPEIAATVSLSGHGEEAKITDLKQLHATLKYVKETPQYGINIMDVPFTRDSVVLGYSDSSWANARKSGSQIGVLVGLTTPSVKTTMAPFTLLDWRSARSPRVCRSTLAAEATAADECADRLAYVNLFISGLMYNQAAHRVGSRLATLQAVDAKSLFDAIMSENPSLNDKRTLVSIRAIQETISSKEIRWVPTRFQFGDGLTKTDDKLLEAFRRWLNMPLAVLTESPENQPYEEYLFPQGAKKKNTSENVMQSMSTS</sequence>
<dbReference type="InterPro" id="IPR036397">
    <property type="entry name" value="RNaseH_sf"/>
</dbReference>